<protein>
    <submittedName>
        <fullName evidence="1">Uncharacterized protein</fullName>
    </submittedName>
</protein>
<evidence type="ECO:0000313" key="1">
    <source>
        <dbReference type="EMBL" id="ALA13436.1"/>
    </source>
</evidence>
<evidence type="ECO:0000313" key="2">
    <source>
        <dbReference type="Proteomes" id="UP000204647"/>
    </source>
</evidence>
<accession>A0A0K2D1E1</accession>
<dbReference type="RefSeq" id="YP_009206652.1">
    <property type="nucleotide sequence ID" value="NC_028887.1"/>
</dbReference>
<organism evidence="1 2">
    <name type="scientific">Bacillus phage AvesoBmore</name>
    <dbReference type="NCBI Taxonomy" id="1698451"/>
    <lineage>
        <taxon>Viruses</taxon>
        <taxon>Duplodnaviria</taxon>
        <taxon>Heunggongvirae</taxon>
        <taxon>Uroviricota</taxon>
        <taxon>Caudoviricetes</taxon>
        <taxon>Herelleviridae</taxon>
        <taxon>Bastillevirinae</taxon>
        <taxon>Bequatrovirus</taxon>
        <taxon>Bequatrovirus avesobmore</taxon>
    </lineage>
</organism>
<reference evidence="1 2" key="1">
    <citation type="journal article" date="2015" name="Genome Announc.">
        <title>Genome Sequences of Two Bacillus cereus Group Bacteriophages, Eyuki and AvesoBmore.</title>
        <authorList>
            <person name="Erill I."/>
            <person name="Caruso S.M."/>
        </authorList>
    </citation>
    <scope>NUCLEOTIDE SEQUENCE [LARGE SCALE GENOMIC DNA]</scope>
</reference>
<dbReference type="GeneID" id="26633035"/>
<name>A0A0K2D1E1_9CAUD</name>
<dbReference type="KEGG" id="vg:26633035"/>
<keyword evidence="2" id="KW-1185">Reference proteome</keyword>
<proteinExistence type="predicted"/>
<sequence>MEYIMHEDKSLDNLIEVLQENDDIPEVMIHAHARRFYGSVNDDTIASVWDDIYIVLEARGH</sequence>
<dbReference type="EMBL" id="KT307976">
    <property type="protein sequence ID" value="ALA13436.1"/>
    <property type="molecule type" value="Genomic_DNA"/>
</dbReference>
<gene>
    <name evidence="1" type="ORF">AVESOBMORE_297</name>
</gene>
<dbReference type="Proteomes" id="UP000204647">
    <property type="component" value="Segment"/>
</dbReference>